<evidence type="ECO:0000313" key="2">
    <source>
        <dbReference type="EMBL" id="EGT35111.1"/>
    </source>
</evidence>
<gene>
    <name evidence="2" type="ORF">CAEBREN_25196</name>
</gene>
<sequence length="87" mass="9435">MKEQNQMACNSETTNGGVSQENTNGNRALGAFGGGDASIEDTCKMNGSYAIQEPCSSKFVSWMNQVYPTIRSAQTKSCRTKSEDVTR</sequence>
<dbReference type="Proteomes" id="UP000008068">
    <property type="component" value="Unassembled WGS sequence"/>
</dbReference>
<proteinExistence type="predicted"/>
<dbReference type="InParanoid" id="G0NP75"/>
<protein>
    <submittedName>
        <fullName evidence="2">Uncharacterized protein</fullName>
    </submittedName>
</protein>
<organism evidence="3">
    <name type="scientific">Caenorhabditis brenneri</name>
    <name type="common">Nematode worm</name>
    <dbReference type="NCBI Taxonomy" id="135651"/>
    <lineage>
        <taxon>Eukaryota</taxon>
        <taxon>Metazoa</taxon>
        <taxon>Ecdysozoa</taxon>
        <taxon>Nematoda</taxon>
        <taxon>Chromadorea</taxon>
        <taxon>Rhabditida</taxon>
        <taxon>Rhabditina</taxon>
        <taxon>Rhabditomorpha</taxon>
        <taxon>Rhabditoidea</taxon>
        <taxon>Rhabditidae</taxon>
        <taxon>Peloderinae</taxon>
        <taxon>Caenorhabditis</taxon>
    </lineage>
</organism>
<reference evidence="3" key="1">
    <citation type="submission" date="2011-07" db="EMBL/GenBank/DDBJ databases">
        <authorList>
            <consortium name="Caenorhabditis brenneri Sequencing and Analysis Consortium"/>
            <person name="Wilson R.K."/>
        </authorList>
    </citation>
    <scope>NUCLEOTIDE SEQUENCE [LARGE SCALE GENOMIC DNA]</scope>
    <source>
        <strain evidence="3">PB2801</strain>
    </source>
</reference>
<keyword evidence="3" id="KW-1185">Reference proteome</keyword>
<evidence type="ECO:0000256" key="1">
    <source>
        <dbReference type="SAM" id="MobiDB-lite"/>
    </source>
</evidence>
<evidence type="ECO:0000313" key="3">
    <source>
        <dbReference type="Proteomes" id="UP000008068"/>
    </source>
</evidence>
<dbReference type="AlphaFoldDB" id="G0NP75"/>
<dbReference type="EMBL" id="GL379919">
    <property type="protein sequence ID" value="EGT35111.1"/>
    <property type="molecule type" value="Genomic_DNA"/>
</dbReference>
<feature type="compositionally biased region" description="Polar residues" evidence="1">
    <location>
        <begin position="1"/>
        <end position="26"/>
    </location>
</feature>
<accession>G0NP75</accession>
<dbReference type="HOGENOM" id="CLU_2485303_0_0_1"/>
<name>G0NP75_CAEBE</name>
<feature type="region of interest" description="Disordered" evidence="1">
    <location>
        <begin position="1"/>
        <end position="29"/>
    </location>
</feature>